<feature type="region of interest" description="Disordered" evidence="1">
    <location>
        <begin position="64"/>
        <end position="100"/>
    </location>
</feature>
<name>A0A9Q8SNX9_9PEZI</name>
<dbReference type="GeneID" id="73340301"/>
<evidence type="ECO:0000313" key="3">
    <source>
        <dbReference type="Proteomes" id="UP000830671"/>
    </source>
</evidence>
<dbReference type="EMBL" id="CP019475">
    <property type="protein sequence ID" value="UQC80806.1"/>
    <property type="molecule type" value="Genomic_DNA"/>
</dbReference>
<proteinExistence type="predicted"/>
<dbReference type="AlphaFoldDB" id="A0A9Q8SNX9"/>
<evidence type="ECO:0000313" key="2">
    <source>
        <dbReference type="EMBL" id="UQC80806.1"/>
    </source>
</evidence>
<protein>
    <submittedName>
        <fullName evidence="2">Uncharacterized protein</fullName>
    </submittedName>
</protein>
<accession>A0A9Q8SNX9</accession>
<dbReference type="PROSITE" id="PS51257">
    <property type="entry name" value="PROKAR_LIPOPROTEIN"/>
    <property type="match status" value="1"/>
</dbReference>
<reference evidence="2" key="1">
    <citation type="journal article" date="2021" name="Mol. Plant Microbe Interact.">
        <title>Complete Genome Sequence of the Plant-Pathogenic Fungus Colletotrichum lupini.</title>
        <authorList>
            <person name="Baroncelli R."/>
            <person name="Pensec F."/>
            <person name="Da Lio D."/>
            <person name="Boufleur T."/>
            <person name="Vicente I."/>
            <person name="Sarrocco S."/>
            <person name="Picot A."/>
            <person name="Baraldi E."/>
            <person name="Sukno S."/>
            <person name="Thon M."/>
            <person name="Le Floch G."/>
        </authorList>
    </citation>
    <scope>NUCLEOTIDE SEQUENCE</scope>
    <source>
        <strain evidence="2">IMI 504893</strain>
    </source>
</reference>
<dbReference type="KEGG" id="clup:CLUP02_06291"/>
<organism evidence="2 3">
    <name type="scientific">Colletotrichum lupini</name>
    <dbReference type="NCBI Taxonomy" id="145971"/>
    <lineage>
        <taxon>Eukaryota</taxon>
        <taxon>Fungi</taxon>
        <taxon>Dikarya</taxon>
        <taxon>Ascomycota</taxon>
        <taxon>Pezizomycotina</taxon>
        <taxon>Sordariomycetes</taxon>
        <taxon>Hypocreomycetidae</taxon>
        <taxon>Glomerellales</taxon>
        <taxon>Glomerellaceae</taxon>
        <taxon>Colletotrichum</taxon>
        <taxon>Colletotrichum acutatum species complex</taxon>
    </lineage>
</organism>
<evidence type="ECO:0000256" key="1">
    <source>
        <dbReference type="SAM" id="MobiDB-lite"/>
    </source>
</evidence>
<dbReference type="RefSeq" id="XP_049142434.1">
    <property type="nucleotide sequence ID" value="XM_049285291.1"/>
</dbReference>
<gene>
    <name evidence="2" type="ORF">CLUP02_06291</name>
</gene>
<keyword evidence="3" id="KW-1185">Reference proteome</keyword>
<dbReference type="Proteomes" id="UP000830671">
    <property type="component" value="Chromosome 3"/>
</dbReference>
<sequence>MPSQGPRAGGEKVPPSLPSTGLIVSCFKVEPKPHGATRAQQAHLAHAPQLGRCNFQAARNSIYWQKGPKLSQPSRPSRRYKQRAHDRSAHFSPRSSCQLPGPIAEIGRERKRLDITTERPQPYDLQVTFQHLAGTSFIALLSGDDLRDLRRVFSVSSATIA</sequence>